<dbReference type="InterPro" id="IPR001248">
    <property type="entry name" value="Pur-cyt_permease"/>
</dbReference>
<feature type="transmembrane region" description="Helical" evidence="7">
    <location>
        <begin position="75"/>
        <end position="100"/>
    </location>
</feature>
<feature type="transmembrane region" description="Helical" evidence="7">
    <location>
        <begin position="527"/>
        <end position="547"/>
    </location>
</feature>
<dbReference type="FunFam" id="1.10.4160.10:FF:000001">
    <property type="entry name" value="Uracil permease, putative"/>
    <property type="match status" value="1"/>
</dbReference>
<evidence type="ECO:0000256" key="5">
    <source>
        <dbReference type="ARBA" id="ARBA00023136"/>
    </source>
</evidence>
<evidence type="ECO:0000313" key="8">
    <source>
        <dbReference type="EMBL" id="OCB89263.1"/>
    </source>
</evidence>
<evidence type="ECO:0000256" key="7">
    <source>
        <dbReference type="SAM" id="Phobius"/>
    </source>
</evidence>
<feature type="region of interest" description="Disordered" evidence="6">
    <location>
        <begin position="813"/>
        <end position="841"/>
    </location>
</feature>
<keyword evidence="9" id="KW-1185">Reference proteome</keyword>
<evidence type="ECO:0000256" key="3">
    <source>
        <dbReference type="ARBA" id="ARBA00022692"/>
    </source>
</evidence>
<dbReference type="Pfam" id="PF02133">
    <property type="entry name" value="Transp_cyt_pur"/>
    <property type="match status" value="1"/>
</dbReference>
<dbReference type="GO" id="GO:0012505">
    <property type="term" value="C:endomembrane system"/>
    <property type="evidence" value="ECO:0007669"/>
    <property type="project" value="UniProtKB-ARBA"/>
</dbReference>
<evidence type="ECO:0000256" key="2">
    <source>
        <dbReference type="ARBA" id="ARBA00008974"/>
    </source>
</evidence>
<organism evidence="8 9">
    <name type="scientific">Sanghuangporus baumii</name>
    <name type="common">Phellinus baumii</name>
    <dbReference type="NCBI Taxonomy" id="108892"/>
    <lineage>
        <taxon>Eukaryota</taxon>
        <taxon>Fungi</taxon>
        <taxon>Dikarya</taxon>
        <taxon>Basidiomycota</taxon>
        <taxon>Agaricomycotina</taxon>
        <taxon>Agaricomycetes</taxon>
        <taxon>Hymenochaetales</taxon>
        <taxon>Hymenochaetaceae</taxon>
        <taxon>Sanghuangporus</taxon>
    </lineage>
</organism>
<keyword evidence="5 7" id="KW-0472">Membrane</keyword>
<dbReference type="Gene3D" id="1.10.4160.10">
    <property type="entry name" value="Hydantoin permease"/>
    <property type="match status" value="1"/>
</dbReference>
<feature type="transmembrane region" description="Helical" evidence="7">
    <location>
        <begin position="336"/>
        <end position="362"/>
    </location>
</feature>
<evidence type="ECO:0000256" key="1">
    <source>
        <dbReference type="ARBA" id="ARBA00004141"/>
    </source>
</evidence>
<dbReference type="GO" id="GO:0005737">
    <property type="term" value="C:cytoplasm"/>
    <property type="evidence" value="ECO:0007669"/>
    <property type="project" value="UniProtKB-ARBA"/>
</dbReference>
<evidence type="ECO:0000256" key="6">
    <source>
        <dbReference type="SAM" id="MobiDB-lite"/>
    </source>
</evidence>
<dbReference type="Proteomes" id="UP000757232">
    <property type="component" value="Unassembled WGS sequence"/>
</dbReference>
<name>A0A9Q5I074_SANBA</name>
<comment type="caution">
    <text evidence="8">The sequence shown here is derived from an EMBL/GenBank/DDBJ whole genome shotgun (WGS) entry which is preliminary data.</text>
</comment>
<dbReference type="PANTHER" id="PTHR30618:SF0">
    <property type="entry name" value="PURINE-URACIL PERMEASE NCS1"/>
    <property type="match status" value="1"/>
</dbReference>
<evidence type="ECO:0000313" key="9">
    <source>
        <dbReference type="Proteomes" id="UP000757232"/>
    </source>
</evidence>
<proteinExistence type="inferred from homology"/>
<feature type="transmembrane region" description="Helical" evidence="7">
    <location>
        <begin position="140"/>
        <end position="158"/>
    </location>
</feature>
<feature type="transmembrane region" description="Helical" evidence="7">
    <location>
        <begin position="457"/>
        <end position="478"/>
    </location>
</feature>
<reference evidence="8" key="1">
    <citation type="submission" date="2016-06" db="EMBL/GenBank/DDBJ databases">
        <title>Draft Genome sequence of the fungus Inonotus baumii.</title>
        <authorList>
            <person name="Zhu H."/>
            <person name="Lin W."/>
        </authorList>
    </citation>
    <scope>NUCLEOTIDE SEQUENCE</scope>
    <source>
        <strain evidence="8">821</strain>
    </source>
</reference>
<gene>
    <name evidence="8" type="ORF">A7U60_g3562</name>
</gene>
<feature type="compositionally biased region" description="Basic and acidic residues" evidence="6">
    <location>
        <begin position="830"/>
        <end position="841"/>
    </location>
</feature>
<accession>A0A9Q5I074</accession>
<dbReference type="GO" id="GO:0016192">
    <property type="term" value="P:vesicle-mediated transport"/>
    <property type="evidence" value="ECO:0007669"/>
    <property type="project" value="InterPro"/>
</dbReference>
<protein>
    <submittedName>
        <fullName evidence="8">Cytosine-purine permease</fullName>
    </submittedName>
</protein>
<feature type="transmembrane region" description="Helical" evidence="7">
    <location>
        <begin position="611"/>
        <end position="632"/>
    </location>
</feature>
<keyword evidence="3 7" id="KW-0812">Transmembrane</keyword>
<dbReference type="OrthoDB" id="2018619at2759"/>
<dbReference type="InterPro" id="IPR007305">
    <property type="entry name" value="Vesicle_transpt_Got1/SFT2"/>
</dbReference>
<comment type="similarity">
    <text evidence="2">Belongs to the purine-cytosine permease (2.A.39) family.</text>
</comment>
<keyword evidence="4 7" id="KW-1133">Transmembrane helix</keyword>
<feature type="transmembrane region" description="Helical" evidence="7">
    <location>
        <begin position="700"/>
        <end position="718"/>
    </location>
</feature>
<dbReference type="CDD" id="cd11482">
    <property type="entry name" value="SLC-NCS1sbd_NRT1-like"/>
    <property type="match status" value="1"/>
</dbReference>
<dbReference type="EMBL" id="LNZH02000160">
    <property type="protein sequence ID" value="OCB89263.1"/>
    <property type="molecule type" value="Genomic_DNA"/>
</dbReference>
<dbReference type="InterPro" id="IPR045225">
    <property type="entry name" value="Uracil/uridine/allantoin_perm"/>
</dbReference>
<dbReference type="Pfam" id="PF04178">
    <property type="entry name" value="Got1"/>
    <property type="match status" value="1"/>
</dbReference>
<dbReference type="AlphaFoldDB" id="A0A9Q5I074"/>
<feature type="transmembrane region" description="Helical" evidence="7">
    <location>
        <begin position="738"/>
        <end position="754"/>
    </location>
</feature>
<dbReference type="PANTHER" id="PTHR30618">
    <property type="entry name" value="NCS1 FAMILY PURINE/PYRIMIDINE TRANSPORTER"/>
    <property type="match status" value="1"/>
</dbReference>
<sequence length="841" mass="93362">MAPTPTTEQNFRANLSQFRWARGNTDDSQQAQSNSGSNPFSRFYNAIGGSYIPLQSNERSNEEEAYFALSRWERLLGFGACLLGAAACFFVAFFTLPLLAVRPGKFALAFSLGSILVMFGFSILIGPINHIKHLFSKERLPFTAAYFGSLGLTLYFAVHVKSYIGSLIFAIVQSCSGGSACNLCTGVFPWWRANVTLRIPDGSAWSGKPTSDMNLVQYVVREELNIYSQFYPHFLPELRLAIAYPRTPPDHWFFPNFGNAHLRHHAMQICVLLICAVPVNYAAPKSSKCRLRVLGKRETWELKPEPSTFAPSRSLSNKDMDPVPPGQRTWTSLNFVLYWISTASNIAVWELASSMLAIGLSWKQALPAIALGQVIIGVAMVATGTIGARLHIAFPVLMRSSFGFWFSYFSVISRVVLSLFWYSIQTYAGGESVYQMLKAIWPSLARMHDQLPPGANITTAKMLCYAIYWLIQFPFMLVPPQKIRWLFVTKGIIVPISWMAVLIWSFVKVPTSESLFAQSSNLSGSSLIWAWLSAMNTSIGINSTLAVNIMDFTRYAKADKDQYVQALLVPVAHTLCAFVGIAVTSAGASLYGAILWDPLTLIDRWDNRPAAFFMSFAFALAAIGTNVSANSVGAGNDMTALWPKFINIRRGQVICAIIGGWALCPWEILATASGFLAFMASLMPCFFIDPTVTRCLPQSGYSVFLGPIAGVMVTDYWFVHREKLDVPEMYSPRGRYRYSYGVNWRAALAMLISIPPNMPGLINSINMNVRVGNVVHIFDVAWLFGFFSASIVYYVASVLFPARETILDTSVDGASEHDDRSVEEIPVDTELNKRSSSDEKV</sequence>
<feature type="transmembrane region" description="Helical" evidence="7">
    <location>
        <begin position="567"/>
        <end position="591"/>
    </location>
</feature>
<feature type="transmembrane region" description="Helical" evidence="7">
    <location>
        <begin position="485"/>
        <end position="507"/>
    </location>
</feature>
<feature type="transmembrane region" description="Helical" evidence="7">
    <location>
        <begin position="774"/>
        <end position="796"/>
    </location>
</feature>
<dbReference type="GO" id="GO:0005886">
    <property type="term" value="C:plasma membrane"/>
    <property type="evidence" value="ECO:0007669"/>
    <property type="project" value="TreeGrafter"/>
</dbReference>
<evidence type="ECO:0000256" key="4">
    <source>
        <dbReference type="ARBA" id="ARBA00022989"/>
    </source>
</evidence>
<feature type="transmembrane region" description="Helical" evidence="7">
    <location>
        <begin position="402"/>
        <end position="424"/>
    </location>
</feature>
<feature type="transmembrane region" description="Helical" evidence="7">
    <location>
        <begin position="653"/>
        <end position="680"/>
    </location>
</feature>
<dbReference type="GO" id="GO:0015205">
    <property type="term" value="F:nucleobase transmembrane transporter activity"/>
    <property type="evidence" value="ECO:0007669"/>
    <property type="project" value="TreeGrafter"/>
</dbReference>
<comment type="subcellular location">
    <subcellularLocation>
        <location evidence="1">Membrane</location>
        <topology evidence="1">Multi-pass membrane protein</topology>
    </subcellularLocation>
</comment>
<feature type="transmembrane region" description="Helical" evidence="7">
    <location>
        <begin position="368"/>
        <end position="390"/>
    </location>
</feature>
<feature type="transmembrane region" description="Helical" evidence="7">
    <location>
        <begin position="106"/>
        <end position="128"/>
    </location>
</feature>
<feature type="compositionally biased region" description="Basic and acidic residues" evidence="6">
    <location>
        <begin position="814"/>
        <end position="823"/>
    </location>
</feature>